<protein>
    <submittedName>
        <fullName evidence="2">Uncharacterized protein</fullName>
    </submittedName>
</protein>
<keyword evidence="3" id="KW-1185">Reference proteome</keyword>
<evidence type="ECO:0000313" key="2">
    <source>
        <dbReference type="EMBL" id="MED6120209.1"/>
    </source>
</evidence>
<name>A0ABU6R8K3_9FABA</name>
<evidence type="ECO:0000256" key="1">
    <source>
        <dbReference type="SAM" id="MobiDB-lite"/>
    </source>
</evidence>
<accession>A0ABU6R8K3</accession>
<feature type="region of interest" description="Disordered" evidence="1">
    <location>
        <begin position="1"/>
        <end position="33"/>
    </location>
</feature>
<proteinExistence type="predicted"/>
<dbReference type="Proteomes" id="UP001341840">
    <property type="component" value="Unassembled WGS sequence"/>
</dbReference>
<feature type="compositionally biased region" description="Basic residues" evidence="1">
    <location>
        <begin position="18"/>
        <end position="33"/>
    </location>
</feature>
<organism evidence="2 3">
    <name type="scientific">Stylosanthes scabra</name>
    <dbReference type="NCBI Taxonomy" id="79078"/>
    <lineage>
        <taxon>Eukaryota</taxon>
        <taxon>Viridiplantae</taxon>
        <taxon>Streptophyta</taxon>
        <taxon>Embryophyta</taxon>
        <taxon>Tracheophyta</taxon>
        <taxon>Spermatophyta</taxon>
        <taxon>Magnoliopsida</taxon>
        <taxon>eudicotyledons</taxon>
        <taxon>Gunneridae</taxon>
        <taxon>Pentapetalae</taxon>
        <taxon>rosids</taxon>
        <taxon>fabids</taxon>
        <taxon>Fabales</taxon>
        <taxon>Fabaceae</taxon>
        <taxon>Papilionoideae</taxon>
        <taxon>50 kb inversion clade</taxon>
        <taxon>dalbergioids sensu lato</taxon>
        <taxon>Dalbergieae</taxon>
        <taxon>Pterocarpus clade</taxon>
        <taxon>Stylosanthes</taxon>
    </lineage>
</organism>
<comment type="caution">
    <text evidence="2">The sequence shown here is derived from an EMBL/GenBank/DDBJ whole genome shotgun (WGS) entry which is preliminary data.</text>
</comment>
<feature type="compositionally biased region" description="Basic and acidic residues" evidence="1">
    <location>
        <begin position="1"/>
        <end position="13"/>
    </location>
</feature>
<dbReference type="EMBL" id="JASCZI010030265">
    <property type="protein sequence ID" value="MED6120209.1"/>
    <property type="molecule type" value="Genomic_DNA"/>
</dbReference>
<reference evidence="2 3" key="1">
    <citation type="journal article" date="2023" name="Plants (Basel)">
        <title>Bridging the Gap: Combining Genomics and Transcriptomics Approaches to Understand Stylosanthes scabra, an Orphan Legume from the Brazilian Caatinga.</title>
        <authorList>
            <person name="Ferreira-Neto J.R.C."/>
            <person name="da Silva M.D."/>
            <person name="Binneck E."/>
            <person name="de Melo N.F."/>
            <person name="da Silva R.H."/>
            <person name="de Melo A.L.T.M."/>
            <person name="Pandolfi V."/>
            <person name="Bustamante F.O."/>
            <person name="Brasileiro-Vidal A.C."/>
            <person name="Benko-Iseppon A.M."/>
        </authorList>
    </citation>
    <scope>NUCLEOTIDE SEQUENCE [LARGE SCALE GENOMIC DNA]</scope>
    <source>
        <tissue evidence="2">Leaves</tissue>
    </source>
</reference>
<evidence type="ECO:0000313" key="3">
    <source>
        <dbReference type="Proteomes" id="UP001341840"/>
    </source>
</evidence>
<gene>
    <name evidence="2" type="ORF">PIB30_018800</name>
</gene>
<sequence length="216" mass="23997">MRNENGGEGKRSSELSTSHRHLHHHQPKPTKTHTSHHFFQYLLFSLSLKPRTPTLAAAPRSIWSPSQYLRPRSPSSTLELSRPLSSSLPFHFPSVLAIVDVYGRASNSTGSSLILLASRFKGKRGVFLKQLPCGLVLVTEAAPPRSPSKAASFSGDPITFHFPVNPKPSTISLTVMLARPFVDKIDLKNQFSLRLYWPSTISTSLCCCDSYLLKKE</sequence>